<evidence type="ECO:0000259" key="1">
    <source>
        <dbReference type="Pfam" id="PF23135"/>
    </source>
</evidence>
<organism evidence="2 3">
    <name type="scientific">Coptotermes formosanus</name>
    <name type="common">Formosan subterranean termite</name>
    <dbReference type="NCBI Taxonomy" id="36987"/>
    <lineage>
        <taxon>Eukaryota</taxon>
        <taxon>Metazoa</taxon>
        <taxon>Ecdysozoa</taxon>
        <taxon>Arthropoda</taxon>
        <taxon>Hexapoda</taxon>
        <taxon>Insecta</taxon>
        <taxon>Pterygota</taxon>
        <taxon>Neoptera</taxon>
        <taxon>Polyneoptera</taxon>
        <taxon>Dictyoptera</taxon>
        <taxon>Blattodea</taxon>
        <taxon>Blattoidea</taxon>
        <taxon>Termitoidae</taxon>
        <taxon>Rhinotermitidae</taxon>
        <taxon>Coptotermes</taxon>
    </lineage>
</organism>
<proteinExistence type="predicted"/>
<accession>A0A6L2PZ26</accession>
<name>A0A6L2PZ26_COPFO</name>
<dbReference type="OrthoDB" id="338816at2759"/>
<protein>
    <recommendedName>
        <fullName evidence="1">Activating signal cointegrator 1 N-terminal domain-containing protein</fullName>
    </recommendedName>
</protein>
<evidence type="ECO:0000313" key="3">
    <source>
        <dbReference type="Proteomes" id="UP000502823"/>
    </source>
</evidence>
<comment type="caution">
    <text evidence="2">The sequence shown here is derived from an EMBL/GenBank/DDBJ whole genome shotgun (WGS) entry which is preliminary data.</text>
</comment>
<reference evidence="3" key="1">
    <citation type="submission" date="2020-01" db="EMBL/GenBank/DDBJ databases">
        <title>Draft genome sequence of the Termite Coptotermes fromosanus.</title>
        <authorList>
            <person name="Itakura S."/>
            <person name="Yosikawa Y."/>
            <person name="Umezawa K."/>
        </authorList>
    </citation>
    <scope>NUCLEOTIDE SEQUENCE [LARGE SCALE GENOMIC DNA]</scope>
</reference>
<sequence length="119" mass="14057">MAVVGTKEVLFDWVRCKLSAILDFPVPQDLIQYILSIENDRDLEDYLKTLLDFNDTRHRQFYVELLQKRQEGFTGLPLDMRGYRKSETEEIYISARVTEEKKKPKGQLEDISQKVPPFM</sequence>
<dbReference type="EMBL" id="BLKM01000579">
    <property type="protein sequence ID" value="GFG35818.1"/>
    <property type="molecule type" value="Genomic_DNA"/>
</dbReference>
<feature type="non-terminal residue" evidence="2">
    <location>
        <position position="119"/>
    </location>
</feature>
<dbReference type="Pfam" id="PF23135">
    <property type="entry name" value="TRI4_N"/>
    <property type="match status" value="1"/>
</dbReference>
<evidence type="ECO:0000313" key="2">
    <source>
        <dbReference type="EMBL" id="GFG35818.1"/>
    </source>
</evidence>
<dbReference type="Proteomes" id="UP000502823">
    <property type="component" value="Unassembled WGS sequence"/>
</dbReference>
<dbReference type="InParanoid" id="A0A6L2PZ26"/>
<dbReference type="AlphaFoldDB" id="A0A6L2PZ26"/>
<dbReference type="InterPro" id="IPR056994">
    <property type="entry name" value="TRI4_N"/>
</dbReference>
<gene>
    <name evidence="2" type="ORF">Cfor_11176</name>
</gene>
<feature type="domain" description="Activating signal cointegrator 1 N-terminal" evidence="1">
    <location>
        <begin position="10"/>
        <end position="70"/>
    </location>
</feature>
<keyword evidence="3" id="KW-1185">Reference proteome</keyword>